<evidence type="ECO:0000256" key="1">
    <source>
        <dbReference type="SAM" id="MobiDB-lite"/>
    </source>
</evidence>
<accession>A0AA88N5J6</accession>
<protein>
    <submittedName>
        <fullName evidence="2">Uncharacterized protein</fullName>
    </submittedName>
</protein>
<reference evidence="2" key="1">
    <citation type="submission" date="2023-08" db="EMBL/GenBank/DDBJ databases">
        <title>Pelteobagrus vachellii genome.</title>
        <authorList>
            <person name="Liu H."/>
        </authorList>
    </citation>
    <scope>NUCLEOTIDE SEQUENCE</scope>
    <source>
        <strain evidence="2">PRFRI_2022a</strain>
        <tissue evidence="2">Muscle</tissue>
    </source>
</reference>
<name>A0AA88N5J6_TACVA</name>
<evidence type="ECO:0000313" key="2">
    <source>
        <dbReference type="EMBL" id="KAK2852289.1"/>
    </source>
</evidence>
<comment type="caution">
    <text evidence="2">The sequence shown here is derived from an EMBL/GenBank/DDBJ whole genome shotgun (WGS) entry which is preliminary data.</text>
</comment>
<feature type="region of interest" description="Disordered" evidence="1">
    <location>
        <begin position="1"/>
        <end position="46"/>
    </location>
</feature>
<dbReference type="Proteomes" id="UP001187315">
    <property type="component" value="Unassembled WGS sequence"/>
</dbReference>
<gene>
    <name evidence="2" type="ORF">Q7C36_007490</name>
</gene>
<organism evidence="2 3">
    <name type="scientific">Tachysurus vachellii</name>
    <name type="common">Darkbarbel catfish</name>
    <name type="synonym">Pelteobagrus vachellii</name>
    <dbReference type="NCBI Taxonomy" id="175792"/>
    <lineage>
        <taxon>Eukaryota</taxon>
        <taxon>Metazoa</taxon>
        <taxon>Chordata</taxon>
        <taxon>Craniata</taxon>
        <taxon>Vertebrata</taxon>
        <taxon>Euteleostomi</taxon>
        <taxon>Actinopterygii</taxon>
        <taxon>Neopterygii</taxon>
        <taxon>Teleostei</taxon>
        <taxon>Ostariophysi</taxon>
        <taxon>Siluriformes</taxon>
        <taxon>Bagridae</taxon>
        <taxon>Tachysurus</taxon>
    </lineage>
</organism>
<proteinExistence type="predicted"/>
<dbReference type="EMBL" id="JAVHJS010000007">
    <property type="protein sequence ID" value="KAK2852289.1"/>
    <property type="molecule type" value="Genomic_DNA"/>
</dbReference>
<keyword evidence="3" id="KW-1185">Reference proteome</keyword>
<feature type="region of interest" description="Disordered" evidence="1">
    <location>
        <begin position="54"/>
        <end position="73"/>
    </location>
</feature>
<feature type="compositionally biased region" description="Polar residues" evidence="1">
    <location>
        <begin position="63"/>
        <end position="73"/>
    </location>
</feature>
<feature type="compositionally biased region" description="Basic and acidic residues" evidence="1">
    <location>
        <begin position="7"/>
        <end position="25"/>
    </location>
</feature>
<dbReference type="AlphaFoldDB" id="A0AA88N5J6"/>
<sequence>MMKRTRKASERGEERQNEMEKEKAHVGQASLLCTTSGTKGSDDMKVDNERMMADWTVARSDPQRQQWKSQSEW</sequence>
<evidence type="ECO:0000313" key="3">
    <source>
        <dbReference type="Proteomes" id="UP001187315"/>
    </source>
</evidence>